<name>A0A9D4LYY0_DREPO</name>
<reference evidence="1" key="1">
    <citation type="journal article" date="2019" name="bioRxiv">
        <title>The Genome of the Zebra Mussel, Dreissena polymorpha: A Resource for Invasive Species Research.</title>
        <authorList>
            <person name="McCartney M.A."/>
            <person name="Auch B."/>
            <person name="Kono T."/>
            <person name="Mallez S."/>
            <person name="Zhang Y."/>
            <person name="Obille A."/>
            <person name="Becker A."/>
            <person name="Abrahante J.E."/>
            <person name="Garbe J."/>
            <person name="Badalamenti J.P."/>
            <person name="Herman A."/>
            <person name="Mangelson H."/>
            <person name="Liachko I."/>
            <person name="Sullivan S."/>
            <person name="Sone E.D."/>
            <person name="Koren S."/>
            <person name="Silverstein K.A.T."/>
            <person name="Beckman K.B."/>
            <person name="Gohl D.M."/>
        </authorList>
    </citation>
    <scope>NUCLEOTIDE SEQUENCE</scope>
    <source>
        <strain evidence="1">Duluth1</strain>
        <tissue evidence="1">Whole animal</tissue>
    </source>
</reference>
<accession>A0A9D4LYY0</accession>
<dbReference type="AlphaFoldDB" id="A0A9D4LYY0"/>
<gene>
    <name evidence="1" type="ORF">DPMN_029558</name>
</gene>
<sequence>MNRIGKVWRGGPIGALAGDAELGSTHMVFADVVSAAEAEEMTLFERKPFQKTRDPNRRSR</sequence>
<protein>
    <submittedName>
        <fullName evidence="1">Uncharacterized protein</fullName>
    </submittedName>
</protein>
<organism evidence="1 2">
    <name type="scientific">Dreissena polymorpha</name>
    <name type="common">Zebra mussel</name>
    <name type="synonym">Mytilus polymorpha</name>
    <dbReference type="NCBI Taxonomy" id="45954"/>
    <lineage>
        <taxon>Eukaryota</taxon>
        <taxon>Metazoa</taxon>
        <taxon>Spiralia</taxon>
        <taxon>Lophotrochozoa</taxon>
        <taxon>Mollusca</taxon>
        <taxon>Bivalvia</taxon>
        <taxon>Autobranchia</taxon>
        <taxon>Heteroconchia</taxon>
        <taxon>Euheterodonta</taxon>
        <taxon>Imparidentia</taxon>
        <taxon>Neoheterodontei</taxon>
        <taxon>Myida</taxon>
        <taxon>Dreissenoidea</taxon>
        <taxon>Dreissenidae</taxon>
        <taxon>Dreissena</taxon>
    </lineage>
</organism>
<comment type="caution">
    <text evidence="1">The sequence shown here is derived from an EMBL/GenBank/DDBJ whole genome shotgun (WGS) entry which is preliminary data.</text>
</comment>
<keyword evidence="2" id="KW-1185">Reference proteome</keyword>
<reference evidence="1" key="2">
    <citation type="submission" date="2020-11" db="EMBL/GenBank/DDBJ databases">
        <authorList>
            <person name="McCartney M.A."/>
            <person name="Auch B."/>
            <person name="Kono T."/>
            <person name="Mallez S."/>
            <person name="Becker A."/>
            <person name="Gohl D.M."/>
            <person name="Silverstein K.A.T."/>
            <person name="Koren S."/>
            <person name="Bechman K.B."/>
            <person name="Herman A."/>
            <person name="Abrahante J.E."/>
            <person name="Garbe J."/>
        </authorList>
    </citation>
    <scope>NUCLEOTIDE SEQUENCE</scope>
    <source>
        <strain evidence="1">Duluth1</strain>
        <tissue evidence="1">Whole animal</tissue>
    </source>
</reference>
<evidence type="ECO:0000313" key="1">
    <source>
        <dbReference type="EMBL" id="KAH3866494.1"/>
    </source>
</evidence>
<proteinExistence type="predicted"/>
<evidence type="ECO:0000313" key="2">
    <source>
        <dbReference type="Proteomes" id="UP000828390"/>
    </source>
</evidence>
<dbReference type="EMBL" id="JAIWYP010000002">
    <property type="protein sequence ID" value="KAH3866494.1"/>
    <property type="molecule type" value="Genomic_DNA"/>
</dbReference>
<dbReference type="Proteomes" id="UP000828390">
    <property type="component" value="Unassembled WGS sequence"/>
</dbReference>